<organism evidence="3 4">
    <name type="scientific">Apibacter adventoris</name>
    <dbReference type="NCBI Taxonomy" id="1679466"/>
    <lineage>
        <taxon>Bacteria</taxon>
        <taxon>Pseudomonadati</taxon>
        <taxon>Bacteroidota</taxon>
        <taxon>Flavobacteriia</taxon>
        <taxon>Flavobacteriales</taxon>
        <taxon>Weeksellaceae</taxon>
        <taxon>Apibacter</taxon>
    </lineage>
</organism>
<feature type="signal peptide" evidence="1">
    <location>
        <begin position="1"/>
        <end position="18"/>
    </location>
</feature>
<feature type="domain" description="Type 9 secretion system plug protein N-terminal" evidence="2">
    <location>
        <begin position="31"/>
        <end position="151"/>
    </location>
</feature>
<evidence type="ECO:0000313" key="3">
    <source>
        <dbReference type="EMBL" id="PQL91287.1"/>
    </source>
</evidence>
<dbReference type="EMBL" id="PSZM01000041">
    <property type="protein sequence ID" value="PQL91287.1"/>
    <property type="molecule type" value="Genomic_DNA"/>
</dbReference>
<dbReference type="RefSeq" id="WP_105247179.1">
    <property type="nucleotide sequence ID" value="NZ_PSZM01000041.1"/>
</dbReference>
<proteinExistence type="predicted"/>
<feature type="chain" id="PRO_5015702322" evidence="1">
    <location>
        <begin position="19"/>
        <end position="415"/>
    </location>
</feature>
<name>A0A2S8A9N3_9FLAO</name>
<evidence type="ECO:0000256" key="1">
    <source>
        <dbReference type="SAM" id="SignalP"/>
    </source>
</evidence>
<dbReference type="OrthoDB" id="1522602at2"/>
<accession>A0A2S8A9N3</accession>
<dbReference type="InterPro" id="IPR031345">
    <property type="entry name" value="T9SS_Plug_N"/>
</dbReference>
<keyword evidence="4" id="KW-1185">Reference proteome</keyword>
<keyword evidence="1" id="KW-0732">Signal</keyword>
<dbReference type="Pfam" id="PF17116">
    <property type="entry name" value="T9SS_plug_1st"/>
    <property type="match status" value="1"/>
</dbReference>
<comment type="caution">
    <text evidence="3">The sequence shown here is derived from an EMBL/GenBank/DDBJ whole genome shotgun (WGS) entry which is preliminary data.</text>
</comment>
<dbReference type="Proteomes" id="UP000238042">
    <property type="component" value="Unassembled WGS sequence"/>
</dbReference>
<sequence>MYQKLFILLIFLSPYSLAQKAVEHVYSPDVYSIQLFNPETNDETPFFKMGSQFILSFDLLNKGYERIYYSVKHYDRNWEDDNLFDSEYIIGYSMPQIYEYKNSFNTSQNYTHYTLEFPNKDLQLKISGNYLLTIYNNARKPIFTRKISFYENIAEIGISYERYSSSKNPNISQRVTVQALLPNDNNSILSQQISLCIIQNNNWNNSQCNISPQFINRNSFTFGQLTNAFEGGNEFFSFDTKNISVPGYGTEKIIEENNVYSALLYPIISYPLDYTYNPDINGAYYFRRFDLNLERDARNEGDYCHINFFVSLANPLEGKDLYVVGLFNNYELSDTNKMSYNEALRGYEKSIYLKQGYYNYTIATVDQKNGKISLSEIPGSFWQTENLYQGLLYYKPFGGTYDALIGYGEIRAARQ</sequence>
<dbReference type="AlphaFoldDB" id="A0A2S8A9N3"/>
<gene>
    <name evidence="3" type="ORF">C4S77_08490</name>
</gene>
<protein>
    <submittedName>
        <fullName evidence="3">DUF5103 domain-containing protein</fullName>
    </submittedName>
</protein>
<evidence type="ECO:0000259" key="2">
    <source>
        <dbReference type="Pfam" id="PF17116"/>
    </source>
</evidence>
<reference evidence="3 4" key="1">
    <citation type="submission" date="2018-02" db="EMBL/GenBank/DDBJ databases">
        <title>Genome sequences of Apibacter spp., gut symbionts of Asian honey bees.</title>
        <authorList>
            <person name="Kwong W.K."/>
            <person name="Steele M.I."/>
            <person name="Moran N.A."/>
        </authorList>
    </citation>
    <scope>NUCLEOTIDE SEQUENCE [LARGE SCALE GENOMIC DNA]</scope>
    <source>
        <strain evidence="4">wkB301</strain>
    </source>
</reference>
<evidence type="ECO:0000313" key="4">
    <source>
        <dbReference type="Proteomes" id="UP000238042"/>
    </source>
</evidence>